<dbReference type="AlphaFoldDB" id="A0A7W9USJ1"/>
<keyword evidence="2 7" id="KW-0560">Oxidoreductase</keyword>
<evidence type="ECO:0000313" key="7">
    <source>
        <dbReference type="EMBL" id="MBB5929625.1"/>
    </source>
</evidence>
<evidence type="ECO:0000259" key="6">
    <source>
        <dbReference type="Pfam" id="PF14833"/>
    </source>
</evidence>
<dbReference type="SUPFAM" id="SSF48179">
    <property type="entry name" value="6-phosphogluconate dehydrogenase C-terminal domain-like"/>
    <property type="match status" value="1"/>
</dbReference>
<keyword evidence="8" id="KW-1185">Reference proteome</keyword>
<dbReference type="EC" id="1.1.1.31" evidence="7"/>
<comment type="caution">
    <text evidence="7">The sequence shown here is derived from an EMBL/GenBank/DDBJ whole genome shotgun (WGS) entry which is preliminary data.</text>
</comment>
<dbReference type="InterPro" id="IPR036291">
    <property type="entry name" value="NAD(P)-bd_dom_sf"/>
</dbReference>
<name>A0A7W9USJ1_9ACTN</name>
<dbReference type="EMBL" id="JACHJK010000009">
    <property type="protein sequence ID" value="MBB5929625.1"/>
    <property type="molecule type" value="Genomic_DNA"/>
</dbReference>
<dbReference type="GO" id="GO:0051287">
    <property type="term" value="F:NAD binding"/>
    <property type="evidence" value="ECO:0007669"/>
    <property type="project" value="InterPro"/>
</dbReference>
<evidence type="ECO:0000256" key="3">
    <source>
        <dbReference type="ARBA" id="ARBA00023027"/>
    </source>
</evidence>
<evidence type="ECO:0000256" key="2">
    <source>
        <dbReference type="ARBA" id="ARBA00023002"/>
    </source>
</evidence>
<feature type="domain" description="3-hydroxyisobutyrate dehydrogenase-like NAD-binding" evidence="6">
    <location>
        <begin position="155"/>
        <end position="269"/>
    </location>
</feature>
<dbReference type="Gene3D" id="3.40.50.720">
    <property type="entry name" value="NAD(P)-binding Rossmann-like Domain"/>
    <property type="match status" value="1"/>
</dbReference>
<dbReference type="InterPro" id="IPR013328">
    <property type="entry name" value="6PGD_dom2"/>
</dbReference>
<feature type="domain" description="6-phosphogluconate dehydrogenase NADP-binding" evidence="5">
    <location>
        <begin position="1"/>
        <end position="147"/>
    </location>
</feature>
<dbReference type="PANTHER" id="PTHR43580:SF2">
    <property type="entry name" value="CYTOKINE-LIKE NUCLEAR FACTOR N-PAC"/>
    <property type="match status" value="1"/>
</dbReference>
<dbReference type="GO" id="GO:0008442">
    <property type="term" value="F:3-hydroxyisobutyrate dehydrogenase activity"/>
    <property type="evidence" value="ECO:0007669"/>
    <property type="project" value="UniProtKB-EC"/>
</dbReference>
<dbReference type="Pfam" id="PF03446">
    <property type="entry name" value="NAD_binding_2"/>
    <property type="match status" value="1"/>
</dbReference>
<dbReference type="Gene3D" id="1.10.1040.10">
    <property type="entry name" value="N-(1-d-carboxylethyl)-l-norvaline Dehydrogenase, domain 2"/>
    <property type="match status" value="1"/>
</dbReference>
<keyword evidence="3" id="KW-0520">NAD</keyword>
<dbReference type="InterPro" id="IPR008927">
    <property type="entry name" value="6-PGluconate_DH-like_C_sf"/>
</dbReference>
<dbReference type="Proteomes" id="UP000585836">
    <property type="component" value="Unassembled WGS sequence"/>
</dbReference>
<dbReference type="GO" id="GO:0050661">
    <property type="term" value="F:NADP binding"/>
    <property type="evidence" value="ECO:0007669"/>
    <property type="project" value="InterPro"/>
</dbReference>
<reference evidence="7 8" key="1">
    <citation type="submission" date="2020-08" db="EMBL/GenBank/DDBJ databases">
        <title>Genomic Encyclopedia of Type Strains, Phase III (KMG-III): the genomes of soil and plant-associated and newly described type strains.</title>
        <authorList>
            <person name="Whitman W."/>
        </authorList>
    </citation>
    <scope>NUCLEOTIDE SEQUENCE [LARGE SCALE GENOMIC DNA]</scope>
    <source>
        <strain evidence="7 8">CECT 3313</strain>
    </source>
</reference>
<dbReference type="InterPro" id="IPR015815">
    <property type="entry name" value="HIBADH-related"/>
</dbReference>
<evidence type="ECO:0000259" key="5">
    <source>
        <dbReference type="Pfam" id="PF03446"/>
    </source>
</evidence>
<organism evidence="7 8">
    <name type="scientific">Streptomyces echinatus</name>
    <dbReference type="NCBI Taxonomy" id="67293"/>
    <lineage>
        <taxon>Bacteria</taxon>
        <taxon>Bacillati</taxon>
        <taxon>Actinomycetota</taxon>
        <taxon>Actinomycetes</taxon>
        <taxon>Kitasatosporales</taxon>
        <taxon>Streptomycetaceae</taxon>
        <taxon>Streptomyces</taxon>
    </lineage>
</organism>
<gene>
    <name evidence="7" type="ORF">FHS34_005112</name>
</gene>
<protein>
    <submittedName>
        <fullName evidence="7">3-hydroxyisobutyrate dehydrogenase</fullName>
        <ecNumber evidence="7">1.1.1.31</ecNumber>
    </submittedName>
</protein>
<dbReference type="PANTHER" id="PTHR43580">
    <property type="entry name" value="OXIDOREDUCTASE GLYR1-RELATED"/>
    <property type="match status" value="1"/>
</dbReference>
<dbReference type="PIRSF" id="PIRSF000103">
    <property type="entry name" value="HIBADH"/>
    <property type="match status" value="1"/>
</dbReference>
<accession>A0A7W9USJ1</accession>
<evidence type="ECO:0000256" key="1">
    <source>
        <dbReference type="ARBA" id="ARBA00009080"/>
    </source>
</evidence>
<dbReference type="InterPro" id="IPR029154">
    <property type="entry name" value="HIBADH-like_NADP-bd"/>
</dbReference>
<dbReference type="SUPFAM" id="SSF51735">
    <property type="entry name" value="NAD(P)-binding Rossmann-fold domains"/>
    <property type="match status" value="1"/>
</dbReference>
<feature type="active site" evidence="4">
    <location>
        <position position="156"/>
    </location>
</feature>
<dbReference type="Pfam" id="PF14833">
    <property type="entry name" value="NAD_binding_11"/>
    <property type="match status" value="1"/>
</dbReference>
<dbReference type="InterPro" id="IPR006115">
    <property type="entry name" value="6PGDH_NADP-bd"/>
</dbReference>
<evidence type="ECO:0000313" key="8">
    <source>
        <dbReference type="Proteomes" id="UP000585836"/>
    </source>
</evidence>
<dbReference type="InterPro" id="IPR051265">
    <property type="entry name" value="HIBADH-related_NP60_sf"/>
</dbReference>
<evidence type="ECO:0000256" key="4">
    <source>
        <dbReference type="PIRSR" id="PIRSR000103-1"/>
    </source>
</evidence>
<sequence>MALRLASAGIPLVVWNRTPERALPLRAAGAEVAADAGEVFARAEVVLLMLADEAAVDAVLGRGTPGLAARVAGRTVVHMGTTSPEYSRTLEADVRAAGGRYAEAPVSGSRVPAEQGQLVAMLAGEEEAVAAVRPLLAPMCRETFVCGPAPGALLMKLSVNLFLITLVTGLAEAFHFAERQGLDRRLFLDVLDAGPMASGVSRMKAPKLRERDFAVQAAALDVLKNNRLIAEAARGARLASPLLDVCHSLFEETVAQGFGGEDMVAVLRAIETRTAGTP</sequence>
<comment type="similarity">
    <text evidence="1">Belongs to the HIBADH-related family.</text>
</comment>
<proteinExistence type="inferred from homology"/>